<evidence type="ECO:0008006" key="4">
    <source>
        <dbReference type="Google" id="ProtNLM"/>
    </source>
</evidence>
<comment type="caution">
    <text evidence="2">The sequence shown here is derived from an EMBL/GenBank/DDBJ whole genome shotgun (WGS) entry which is preliminary data.</text>
</comment>
<sequence>MKVQYYLFLLFCSVALFMGCNARQEKAAVELKPNCEEFLKINHFSEIVEEAEAKDTDLDLTPEEHDILMEVYSRILKNCKRIDNQPDFSSISAENLNIDSTMFRIVLNALAPYMTGEKVVGED</sequence>
<proteinExistence type="predicted"/>
<evidence type="ECO:0000256" key="1">
    <source>
        <dbReference type="SAM" id="SignalP"/>
    </source>
</evidence>
<protein>
    <recommendedName>
        <fullName evidence="4">Lipoprotein</fullName>
    </recommendedName>
</protein>
<feature type="signal peptide" evidence="1">
    <location>
        <begin position="1"/>
        <end position="22"/>
    </location>
</feature>
<reference evidence="2" key="2">
    <citation type="submission" date="2021-04" db="EMBL/GenBank/DDBJ databases">
        <authorList>
            <person name="Gilroy R."/>
        </authorList>
    </citation>
    <scope>NUCLEOTIDE SEQUENCE</scope>
    <source>
        <strain evidence="2">23274</strain>
    </source>
</reference>
<dbReference type="AlphaFoldDB" id="A0A9D1V1F9"/>
<keyword evidence="1" id="KW-0732">Signal</keyword>
<name>A0A9D1V1F9_9BACT</name>
<gene>
    <name evidence="2" type="ORF">H9863_09250</name>
</gene>
<organism evidence="2 3">
    <name type="scientific">Candidatus Odoribacter faecigallinarum</name>
    <dbReference type="NCBI Taxonomy" id="2838706"/>
    <lineage>
        <taxon>Bacteria</taxon>
        <taxon>Pseudomonadati</taxon>
        <taxon>Bacteroidota</taxon>
        <taxon>Bacteroidia</taxon>
        <taxon>Bacteroidales</taxon>
        <taxon>Odoribacteraceae</taxon>
        <taxon>Odoribacter</taxon>
    </lineage>
</organism>
<accession>A0A9D1V1F9</accession>
<evidence type="ECO:0000313" key="2">
    <source>
        <dbReference type="EMBL" id="HIX04279.1"/>
    </source>
</evidence>
<dbReference type="Proteomes" id="UP000824202">
    <property type="component" value="Unassembled WGS sequence"/>
</dbReference>
<dbReference type="EMBL" id="DXFT01000182">
    <property type="protein sequence ID" value="HIX04279.1"/>
    <property type="molecule type" value="Genomic_DNA"/>
</dbReference>
<reference evidence="2" key="1">
    <citation type="journal article" date="2021" name="PeerJ">
        <title>Extensive microbial diversity within the chicken gut microbiome revealed by metagenomics and culture.</title>
        <authorList>
            <person name="Gilroy R."/>
            <person name="Ravi A."/>
            <person name="Getino M."/>
            <person name="Pursley I."/>
            <person name="Horton D.L."/>
            <person name="Alikhan N.F."/>
            <person name="Baker D."/>
            <person name="Gharbi K."/>
            <person name="Hall N."/>
            <person name="Watson M."/>
            <person name="Adriaenssens E.M."/>
            <person name="Foster-Nyarko E."/>
            <person name="Jarju S."/>
            <person name="Secka A."/>
            <person name="Antonio M."/>
            <person name="Oren A."/>
            <person name="Chaudhuri R.R."/>
            <person name="La Ragione R."/>
            <person name="Hildebrand F."/>
            <person name="Pallen M.J."/>
        </authorList>
    </citation>
    <scope>NUCLEOTIDE SEQUENCE</scope>
    <source>
        <strain evidence="2">23274</strain>
    </source>
</reference>
<feature type="chain" id="PRO_5039675564" description="Lipoprotein" evidence="1">
    <location>
        <begin position="23"/>
        <end position="123"/>
    </location>
</feature>
<evidence type="ECO:0000313" key="3">
    <source>
        <dbReference type="Proteomes" id="UP000824202"/>
    </source>
</evidence>
<dbReference type="PROSITE" id="PS51257">
    <property type="entry name" value="PROKAR_LIPOPROTEIN"/>
    <property type="match status" value="1"/>
</dbReference>